<dbReference type="PANTHER" id="PTHR11740:SF0">
    <property type="entry name" value="CASEIN KINASE II SUBUNIT BETA"/>
    <property type="match status" value="1"/>
</dbReference>
<dbReference type="Pfam" id="PF01214">
    <property type="entry name" value="CK_II_beta"/>
    <property type="match status" value="1"/>
</dbReference>
<dbReference type="STRING" id="66420.A0A194PQ00"/>
<name>A0A194PQ00_PAPXU</name>
<dbReference type="SUPFAM" id="SSF57798">
    <property type="entry name" value="Casein kinase II beta subunit"/>
    <property type="match status" value="1"/>
</dbReference>
<dbReference type="InterPro" id="IPR000704">
    <property type="entry name" value="Casein_kinase_II_reg-sub"/>
</dbReference>
<sequence>MDKGDVSPLNNCQTKEAKRLYIYDIGTKLNTPGQYDIGGTYTEDESDLWFFCSTSLCPGYQYLLNVFVCHRKPGIISLGITKSNKLTYKVNIGTVTNNVLSGSLSWQTLRAVESDEINYIKTFCLTEMDTVRMKYETLIIYLSIEWEPKCLVSDNVINRVKLNHDFGELLSNESSKDFELKTPSGKVYKIHKLVLIAQSPVLRNTLKNLNEKSLLLDICDDDLELLLQFFYTGTINNVSEENCIQLLEMAGRFELRSLFLFMQDVVKKQTTVDNAIDIAIISERKMSSSEEVSWISWFCGLRGNEFFCEVDEDYINDKFNLTGLNEQVPHYRQALDMILDLEPDDDLDDNPNQSDLVEQASEILYGLIHARYILTNRGIGQMLEKFQAGDFGHCPRVYCECQAMLPLGLSDVPGEAMVKLYCPRCMDVYTPKSSRHHHTDGAYFGTGFPHMVFMVHPEYRPKRPASQFVPRLYGFKIHPLAYQIQQQAAANFKAPLRNLSYNNGKR</sequence>
<keyword evidence="9" id="KW-0418">Kinase</keyword>
<accession>A0A194PQ00</accession>
<dbReference type="InterPro" id="IPR016149">
    <property type="entry name" value="Casein_kin_II_reg-sub_N"/>
</dbReference>
<dbReference type="InterPro" id="IPR035991">
    <property type="entry name" value="Casein_kinase_II_beta-like"/>
</dbReference>
<evidence type="ECO:0000313" key="9">
    <source>
        <dbReference type="EMBL" id="KPI95392.1"/>
    </source>
</evidence>
<keyword evidence="4" id="KW-0597">Phosphoprotein</keyword>
<feature type="domain" description="BTB" evidence="8">
    <location>
        <begin position="176"/>
        <end position="239"/>
    </location>
</feature>
<comment type="function">
    <text evidence="6">Participates in Wnt signaling. Plays a complex role in regulating the basal catalytic activity of the alpha subunit.</text>
</comment>
<dbReference type="PRINTS" id="PR00472">
    <property type="entry name" value="CASNKINASEII"/>
</dbReference>
<keyword evidence="9" id="KW-0808">Transferase</keyword>
<dbReference type="FunFam" id="1.10.1820.10:FF:000001">
    <property type="entry name" value="Casein kinase II subunit beta"/>
    <property type="match status" value="1"/>
</dbReference>
<organism evidence="9 10">
    <name type="scientific">Papilio xuthus</name>
    <name type="common">Asian swallowtail butterfly</name>
    <dbReference type="NCBI Taxonomy" id="66420"/>
    <lineage>
        <taxon>Eukaryota</taxon>
        <taxon>Metazoa</taxon>
        <taxon>Ecdysozoa</taxon>
        <taxon>Arthropoda</taxon>
        <taxon>Hexapoda</taxon>
        <taxon>Insecta</taxon>
        <taxon>Pterygota</taxon>
        <taxon>Neoptera</taxon>
        <taxon>Endopterygota</taxon>
        <taxon>Lepidoptera</taxon>
        <taxon>Glossata</taxon>
        <taxon>Ditrysia</taxon>
        <taxon>Papilionoidea</taxon>
        <taxon>Papilionidae</taxon>
        <taxon>Papilioninae</taxon>
        <taxon>Papilio</taxon>
    </lineage>
</organism>
<dbReference type="Gene3D" id="1.10.1820.10">
    <property type="entry name" value="protein kinase ck2 holoenzyme, chain C, domain 1"/>
    <property type="match status" value="1"/>
</dbReference>
<dbReference type="Pfam" id="PF00651">
    <property type="entry name" value="BTB"/>
    <property type="match status" value="1"/>
</dbReference>
<dbReference type="GO" id="GO:0016301">
    <property type="term" value="F:kinase activity"/>
    <property type="evidence" value="ECO:0007669"/>
    <property type="project" value="UniProtKB-KW"/>
</dbReference>
<dbReference type="PANTHER" id="PTHR11740">
    <property type="entry name" value="CASEIN KINASE II SUBUNIT BETA"/>
    <property type="match status" value="1"/>
</dbReference>
<reference evidence="9 10" key="1">
    <citation type="journal article" date="2015" name="Nat. Commun.">
        <title>Outbred genome sequencing and CRISPR/Cas9 gene editing in butterflies.</title>
        <authorList>
            <person name="Li X."/>
            <person name="Fan D."/>
            <person name="Zhang W."/>
            <person name="Liu G."/>
            <person name="Zhang L."/>
            <person name="Zhao L."/>
            <person name="Fang X."/>
            <person name="Chen L."/>
            <person name="Dong Y."/>
            <person name="Chen Y."/>
            <person name="Ding Y."/>
            <person name="Zhao R."/>
            <person name="Feng M."/>
            <person name="Zhu Y."/>
            <person name="Feng Y."/>
            <person name="Jiang X."/>
            <person name="Zhu D."/>
            <person name="Xiang H."/>
            <person name="Feng X."/>
            <person name="Li S."/>
            <person name="Wang J."/>
            <person name="Zhang G."/>
            <person name="Kronforst M.R."/>
            <person name="Wang W."/>
        </authorList>
    </citation>
    <scope>NUCLEOTIDE SEQUENCE [LARGE SCALE GENOMIC DNA]</scope>
    <source>
        <strain evidence="9">Ya'a_city_454_Px</strain>
        <tissue evidence="9">Whole body</tissue>
    </source>
</reference>
<dbReference type="Proteomes" id="UP000053268">
    <property type="component" value="Unassembled WGS sequence"/>
</dbReference>
<evidence type="ECO:0000256" key="3">
    <source>
        <dbReference type="ARBA" id="ARBA00017775"/>
    </source>
</evidence>
<dbReference type="EMBL" id="KQ459596">
    <property type="protein sequence ID" value="KPI95392.1"/>
    <property type="molecule type" value="Genomic_DNA"/>
</dbReference>
<evidence type="ECO:0000256" key="5">
    <source>
        <dbReference type="ARBA" id="ARBA00022687"/>
    </source>
</evidence>
<protein>
    <recommendedName>
        <fullName evidence="3 7">Casein kinase II subunit beta</fullName>
        <shortName evidence="7">CK II beta</shortName>
    </recommendedName>
</protein>
<evidence type="ECO:0000313" key="10">
    <source>
        <dbReference type="Proteomes" id="UP000053268"/>
    </source>
</evidence>
<evidence type="ECO:0000259" key="8">
    <source>
        <dbReference type="PROSITE" id="PS50097"/>
    </source>
</evidence>
<evidence type="ECO:0000256" key="4">
    <source>
        <dbReference type="ARBA" id="ARBA00022553"/>
    </source>
</evidence>
<dbReference type="InterPro" id="IPR000210">
    <property type="entry name" value="BTB/POZ_dom"/>
</dbReference>
<dbReference type="GO" id="GO:0005737">
    <property type="term" value="C:cytoplasm"/>
    <property type="evidence" value="ECO:0007669"/>
    <property type="project" value="TreeGrafter"/>
</dbReference>
<comment type="subunit">
    <text evidence="2 7">Tetramer of two alpha and two beta subunits.</text>
</comment>
<dbReference type="SMART" id="SM01085">
    <property type="entry name" value="CK_II_beta"/>
    <property type="match status" value="1"/>
</dbReference>
<dbReference type="GO" id="GO:0016055">
    <property type="term" value="P:Wnt signaling pathway"/>
    <property type="evidence" value="ECO:0007669"/>
    <property type="project" value="UniProtKB-KW"/>
</dbReference>
<dbReference type="SMART" id="SM00225">
    <property type="entry name" value="BTB"/>
    <property type="match status" value="1"/>
</dbReference>
<dbReference type="Gene3D" id="3.30.710.10">
    <property type="entry name" value="Potassium Channel Kv1.1, Chain A"/>
    <property type="match status" value="1"/>
</dbReference>
<evidence type="ECO:0000256" key="2">
    <source>
        <dbReference type="ARBA" id="ARBA00011209"/>
    </source>
</evidence>
<keyword evidence="5" id="KW-0879">Wnt signaling pathway</keyword>
<keyword evidence="10" id="KW-1185">Reference proteome</keyword>
<gene>
    <name evidence="9" type="ORF">RR46_08851</name>
</gene>
<dbReference type="Gene3D" id="2.20.25.20">
    <property type="match status" value="1"/>
</dbReference>
<evidence type="ECO:0000256" key="1">
    <source>
        <dbReference type="ARBA" id="ARBA00006941"/>
    </source>
</evidence>
<dbReference type="SUPFAM" id="SSF54695">
    <property type="entry name" value="POZ domain"/>
    <property type="match status" value="1"/>
</dbReference>
<comment type="similarity">
    <text evidence="1 7">Belongs to the casein kinase 2 subunit beta family.</text>
</comment>
<evidence type="ECO:0000256" key="7">
    <source>
        <dbReference type="RuleBase" id="RU361268"/>
    </source>
</evidence>
<dbReference type="FunFam" id="2.20.25.20:FF:000002">
    <property type="entry name" value="Casein kinase II subunit beta"/>
    <property type="match status" value="1"/>
</dbReference>
<dbReference type="AlphaFoldDB" id="A0A194PQ00"/>
<dbReference type="PROSITE" id="PS50097">
    <property type="entry name" value="BTB"/>
    <property type="match status" value="1"/>
</dbReference>
<proteinExistence type="inferred from homology"/>
<dbReference type="PROSITE" id="PS01101">
    <property type="entry name" value="CK2_BETA"/>
    <property type="match status" value="1"/>
</dbReference>
<dbReference type="InterPro" id="IPR011333">
    <property type="entry name" value="SKP1/BTB/POZ_sf"/>
</dbReference>
<dbReference type="GO" id="GO:0019887">
    <property type="term" value="F:protein kinase regulator activity"/>
    <property type="evidence" value="ECO:0007669"/>
    <property type="project" value="InterPro"/>
</dbReference>
<evidence type="ECO:0000256" key="6">
    <source>
        <dbReference type="ARBA" id="ARBA00058642"/>
    </source>
</evidence>
<dbReference type="GO" id="GO:0005956">
    <property type="term" value="C:protein kinase CK2 complex"/>
    <property type="evidence" value="ECO:0007669"/>
    <property type="project" value="UniProtKB-UniRule"/>
</dbReference>